<evidence type="ECO:0000259" key="1">
    <source>
        <dbReference type="Pfam" id="PF19263"/>
    </source>
</evidence>
<feature type="domain" description="NrS-1 polymerase-like helicase" evidence="1">
    <location>
        <begin position="47"/>
        <end position="150"/>
    </location>
</feature>
<dbReference type="InterPro" id="IPR027417">
    <property type="entry name" value="P-loop_NTPase"/>
</dbReference>
<gene>
    <name evidence="2" type="ORF">Plil01_001622900</name>
</gene>
<protein>
    <submittedName>
        <fullName evidence="2">Unnamed protein product</fullName>
    </submittedName>
</protein>
<dbReference type="Proteomes" id="UP001165083">
    <property type="component" value="Unassembled WGS sequence"/>
</dbReference>
<reference evidence="2" key="1">
    <citation type="submission" date="2023-04" db="EMBL/GenBank/DDBJ databases">
        <title>Phytophthora lilii NBRC 32176.</title>
        <authorList>
            <person name="Ichikawa N."/>
            <person name="Sato H."/>
            <person name="Tonouchi N."/>
        </authorList>
    </citation>
    <scope>NUCLEOTIDE SEQUENCE</scope>
    <source>
        <strain evidence="2">NBRC 32176</strain>
    </source>
</reference>
<name>A0A9W6XH39_9STRA</name>
<comment type="caution">
    <text evidence="2">The sequence shown here is derived from an EMBL/GenBank/DDBJ whole genome shotgun (WGS) entry which is preliminary data.</text>
</comment>
<evidence type="ECO:0000313" key="2">
    <source>
        <dbReference type="EMBL" id="GMF39093.1"/>
    </source>
</evidence>
<evidence type="ECO:0000313" key="3">
    <source>
        <dbReference type="Proteomes" id="UP001165083"/>
    </source>
</evidence>
<dbReference type="InterPro" id="IPR045455">
    <property type="entry name" value="NrS-1_pol-like_helicase"/>
</dbReference>
<sequence length="235" mass="26780">MIQPFLTFVKEIIANNDDELYEWLIKWIAHIYKYPNSRTRCALILLSIEEGTGKGTFCDILTYLFGIHNIDQSGGSVKSFVSERSSHLVGKKFAMVQEMRENKGDYMGCMEALKTFITDDYIAVRPLYANKMTVRNLVELIMTTNNENILKTSVEGIRFTVAKVSSARKQNNSYFRIKEHCRTQSFIDNFATYLMNVDVREGSIKALATEALADMAEASQDSIKAYWSDIANSRS</sequence>
<dbReference type="Gene3D" id="3.40.50.300">
    <property type="entry name" value="P-loop containing nucleotide triphosphate hydrolases"/>
    <property type="match status" value="1"/>
</dbReference>
<proteinExistence type="predicted"/>
<accession>A0A9W6XH39</accession>
<dbReference type="Pfam" id="PF19263">
    <property type="entry name" value="DUF5906"/>
    <property type="match status" value="1"/>
</dbReference>
<dbReference type="EMBL" id="BSXW01001774">
    <property type="protein sequence ID" value="GMF39093.1"/>
    <property type="molecule type" value="Genomic_DNA"/>
</dbReference>
<dbReference type="OrthoDB" id="120181at2759"/>
<keyword evidence="3" id="KW-1185">Reference proteome</keyword>
<organism evidence="2 3">
    <name type="scientific">Phytophthora lilii</name>
    <dbReference type="NCBI Taxonomy" id="2077276"/>
    <lineage>
        <taxon>Eukaryota</taxon>
        <taxon>Sar</taxon>
        <taxon>Stramenopiles</taxon>
        <taxon>Oomycota</taxon>
        <taxon>Peronosporomycetes</taxon>
        <taxon>Peronosporales</taxon>
        <taxon>Peronosporaceae</taxon>
        <taxon>Phytophthora</taxon>
    </lineage>
</organism>
<dbReference type="AlphaFoldDB" id="A0A9W6XH39"/>